<keyword evidence="1" id="KW-0677">Repeat</keyword>
<feature type="repeat" description="ANK" evidence="3">
    <location>
        <begin position="332"/>
        <end position="367"/>
    </location>
</feature>
<feature type="repeat" description="ANK" evidence="3">
    <location>
        <begin position="138"/>
        <end position="170"/>
    </location>
</feature>
<dbReference type="Pfam" id="PF09372">
    <property type="entry name" value="PRANC"/>
    <property type="match status" value="1"/>
</dbReference>
<keyword evidence="2 3" id="KW-0040">ANK repeat</keyword>
<dbReference type="InterPro" id="IPR036770">
    <property type="entry name" value="Ankyrin_rpt-contain_sf"/>
</dbReference>
<dbReference type="InterPro" id="IPR002110">
    <property type="entry name" value="Ankyrin_rpt"/>
</dbReference>
<evidence type="ECO:0000256" key="1">
    <source>
        <dbReference type="ARBA" id="ARBA00022737"/>
    </source>
</evidence>
<dbReference type="PANTHER" id="PTHR24198">
    <property type="entry name" value="ANKYRIN REPEAT AND PROTEIN KINASE DOMAIN-CONTAINING PROTEIN"/>
    <property type="match status" value="1"/>
</dbReference>
<dbReference type="Pfam" id="PF13637">
    <property type="entry name" value="Ank_4"/>
    <property type="match status" value="1"/>
</dbReference>
<feature type="repeat" description="ANK" evidence="3">
    <location>
        <begin position="299"/>
        <end position="331"/>
    </location>
</feature>
<evidence type="ECO:0000256" key="2">
    <source>
        <dbReference type="ARBA" id="ARBA00023043"/>
    </source>
</evidence>
<dbReference type="Pfam" id="PF12796">
    <property type="entry name" value="Ank_2"/>
    <property type="match status" value="2"/>
</dbReference>
<organism evidence="5 6">
    <name type="scientific">Shearwaterpox virus</name>
    <dbReference type="NCBI Taxonomy" id="1974596"/>
    <lineage>
        <taxon>Viruses</taxon>
        <taxon>Varidnaviria</taxon>
        <taxon>Bamfordvirae</taxon>
        <taxon>Nucleocytoviricota</taxon>
        <taxon>Pokkesviricetes</taxon>
        <taxon>Chitovirales</taxon>
        <taxon>Poxviridae</taxon>
        <taxon>Chordopoxvirinae</taxon>
        <taxon>Avipoxvirus</taxon>
        <taxon>Avipoxvirus canarypox</taxon>
        <taxon>Canarypox virus</taxon>
    </lineage>
</organism>
<dbReference type="PANTHER" id="PTHR24198:SF165">
    <property type="entry name" value="ANKYRIN REPEAT-CONTAINING PROTEIN-RELATED"/>
    <property type="match status" value="1"/>
</dbReference>
<dbReference type="PRINTS" id="PR01415">
    <property type="entry name" value="ANKYRIN"/>
</dbReference>
<dbReference type="PROSITE" id="PS50297">
    <property type="entry name" value="ANK_REP_REGION"/>
    <property type="match status" value="5"/>
</dbReference>
<dbReference type="Proteomes" id="UP000315116">
    <property type="component" value="Segment"/>
</dbReference>
<proteinExistence type="predicted"/>
<dbReference type="PROSITE" id="PS50088">
    <property type="entry name" value="ANK_REPEAT"/>
    <property type="match status" value="6"/>
</dbReference>
<accession>A0A1V0S872</accession>
<protein>
    <submittedName>
        <fullName evidence="5">SWPV1-265</fullName>
    </submittedName>
</protein>
<evidence type="ECO:0000313" key="5">
    <source>
        <dbReference type="EMBL" id="ARF02824.1"/>
    </source>
</evidence>
<dbReference type="InterPro" id="IPR018272">
    <property type="entry name" value="PRANC_domain"/>
</dbReference>
<dbReference type="Gene3D" id="1.25.40.20">
    <property type="entry name" value="Ankyrin repeat-containing domain"/>
    <property type="match status" value="2"/>
</dbReference>
<dbReference type="EMBL" id="KX857216">
    <property type="protein sequence ID" value="ARF02824.1"/>
    <property type="molecule type" value="Genomic_DNA"/>
</dbReference>
<dbReference type="SMART" id="SM00248">
    <property type="entry name" value="ANK"/>
    <property type="match status" value="9"/>
</dbReference>
<name>A0A1V0S872_CNPV</name>
<feature type="repeat" description="ANK" evidence="3">
    <location>
        <begin position="368"/>
        <end position="404"/>
    </location>
</feature>
<feature type="repeat" description="ANK" evidence="3">
    <location>
        <begin position="172"/>
        <end position="204"/>
    </location>
</feature>
<feature type="domain" description="PRANC" evidence="4">
    <location>
        <begin position="508"/>
        <end position="598"/>
    </location>
</feature>
<gene>
    <name evidence="5" type="primary">SWPV1-265</name>
</gene>
<dbReference type="SUPFAM" id="SSF48403">
    <property type="entry name" value="Ankyrin repeat"/>
    <property type="match status" value="1"/>
</dbReference>
<evidence type="ECO:0000256" key="3">
    <source>
        <dbReference type="PROSITE-ProRule" id="PRU00023"/>
    </source>
</evidence>
<feature type="repeat" description="ANK" evidence="3">
    <location>
        <begin position="266"/>
        <end position="298"/>
    </location>
</feature>
<reference evidence="5 6" key="1">
    <citation type="journal article" date="2017" name="BMC Genomics">
        <title>Genomic characterization of two novel pathogenic avipoxviruses isolated from pacific shearwaters (Ardenna spp.).</title>
        <authorList>
            <person name="Sarker S."/>
            <person name="Das S."/>
            <person name="Lavers J.L."/>
            <person name="Hutton I."/>
            <person name="Helbig K."/>
            <person name="Imbery J."/>
            <person name="Upton C."/>
            <person name="Raidal S.R."/>
        </authorList>
    </citation>
    <scope>NUCLEOTIDE SEQUENCE [LARGE SCALE GENOMIC DNA]</scope>
    <source>
        <strain evidence="5 6">SWPV-1</strain>
    </source>
</reference>
<evidence type="ECO:0000313" key="6">
    <source>
        <dbReference type="Proteomes" id="UP000315116"/>
    </source>
</evidence>
<evidence type="ECO:0000259" key="4">
    <source>
        <dbReference type="Pfam" id="PF09372"/>
    </source>
</evidence>
<sequence length="621" mass="71645">MSHKFTKEMRKFIYLMYFAKDEDILLEINTNSVLSDITGRDFLLYYAVFARRSKVVKELLDTICRADAYSNDDYSYAIHNITKKQSMFLLLSQIEFNNENIKELIEMYGYVAKKMKLSNSVNTSIIKEVLKGNKPSREDLKLLDYRAHKEELYIVKMLLDYGADINIKDGWGNCTALHYAAYHGNIDMVNLLLSYKADTSAKSYEGYCVFYYSVWSENIYLIKEMLKYYDYTKDCECLEVAMYCNNIQVLLCLLEMGLNVNSLGFNNNTPLHKAGDSCNPEIVKILLSHGANINSRCKYLITPLHAFAAVSDYNNVKLLLDKGSDIHAKDYKGKTPLHNAVINYRKSSLEIVKTLLDLGADVNARDNEGNTPLHEICYYSRSSNCDIIVNMLIEYGADPNAENINRSIPLHNVSKSINLIKILMEAGSNPNIVNNFCKTPLESIIYNNELSAIYIIPYIISRYSKYEPCADQGIFNNLQIIEKYNFMTQLKLYCEKELQSIRAIRITNDYSLDIFINSYKDYETILLCNNPNVNIDVSAFPMYGKIIKSNIDKARNRIRLLQNAFSVIESSFNNEVLTSIPAETKYYILSSFSDKELELYASNNNWMLKLFNWIVRFFTRQ</sequence>